<dbReference type="EMBL" id="AYRZ02000010">
    <property type="protein sequence ID" value="PHT71003.1"/>
    <property type="molecule type" value="Genomic_DNA"/>
</dbReference>
<evidence type="ECO:0000313" key="1">
    <source>
        <dbReference type="EMBL" id="PHT71003.1"/>
    </source>
</evidence>
<gene>
    <name evidence="1" type="ORF">T459_26107</name>
</gene>
<protein>
    <submittedName>
        <fullName evidence="1">Uncharacterized protein</fullName>
    </submittedName>
</protein>
<dbReference type="OMA" id="TEGWISN"/>
<reference evidence="1 2" key="1">
    <citation type="journal article" date="2014" name="Nat. Genet.">
        <title>Genome sequence of the hot pepper provides insights into the evolution of pungency in Capsicum species.</title>
        <authorList>
            <person name="Kim S."/>
            <person name="Park M."/>
            <person name="Yeom S.I."/>
            <person name="Kim Y.M."/>
            <person name="Lee J.M."/>
            <person name="Lee H.A."/>
            <person name="Seo E."/>
            <person name="Choi J."/>
            <person name="Cheong K."/>
            <person name="Kim K.T."/>
            <person name="Jung K."/>
            <person name="Lee G.W."/>
            <person name="Oh S.K."/>
            <person name="Bae C."/>
            <person name="Kim S.B."/>
            <person name="Lee H.Y."/>
            <person name="Kim S.Y."/>
            <person name="Kim M.S."/>
            <person name="Kang B.C."/>
            <person name="Jo Y.D."/>
            <person name="Yang H.B."/>
            <person name="Jeong H.J."/>
            <person name="Kang W.H."/>
            <person name="Kwon J.K."/>
            <person name="Shin C."/>
            <person name="Lim J.Y."/>
            <person name="Park J.H."/>
            <person name="Huh J.H."/>
            <person name="Kim J.S."/>
            <person name="Kim B.D."/>
            <person name="Cohen O."/>
            <person name="Paran I."/>
            <person name="Suh M.C."/>
            <person name="Lee S.B."/>
            <person name="Kim Y.K."/>
            <person name="Shin Y."/>
            <person name="Noh S.J."/>
            <person name="Park J."/>
            <person name="Seo Y.S."/>
            <person name="Kwon S.Y."/>
            <person name="Kim H.A."/>
            <person name="Park J.M."/>
            <person name="Kim H.J."/>
            <person name="Choi S.B."/>
            <person name="Bosland P.W."/>
            <person name="Reeves G."/>
            <person name="Jo S.H."/>
            <person name="Lee B.W."/>
            <person name="Cho H.T."/>
            <person name="Choi H.S."/>
            <person name="Lee M.S."/>
            <person name="Yu Y."/>
            <person name="Do Choi Y."/>
            <person name="Park B.S."/>
            <person name="van Deynze A."/>
            <person name="Ashrafi H."/>
            <person name="Hill T."/>
            <person name="Kim W.T."/>
            <person name="Pai H.S."/>
            <person name="Ahn H.K."/>
            <person name="Yeam I."/>
            <person name="Giovannoni J.J."/>
            <person name="Rose J.K."/>
            <person name="Sorensen I."/>
            <person name="Lee S.J."/>
            <person name="Kim R.W."/>
            <person name="Choi I.Y."/>
            <person name="Choi B.S."/>
            <person name="Lim J.S."/>
            <person name="Lee Y.H."/>
            <person name="Choi D."/>
        </authorList>
    </citation>
    <scope>NUCLEOTIDE SEQUENCE [LARGE SCALE GENOMIC DNA]</scope>
    <source>
        <strain evidence="2">cv. CM334</strain>
    </source>
</reference>
<reference evidence="1 2" key="2">
    <citation type="journal article" date="2017" name="Genome Biol.">
        <title>New reference genome sequences of hot pepper reveal the massive evolution of plant disease-resistance genes by retroduplication.</title>
        <authorList>
            <person name="Kim S."/>
            <person name="Park J."/>
            <person name="Yeom S.I."/>
            <person name="Kim Y.M."/>
            <person name="Seo E."/>
            <person name="Kim K.T."/>
            <person name="Kim M.S."/>
            <person name="Lee J.M."/>
            <person name="Cheong K."/>
            <person name="Shin H.S."/>
            <person name="Kim S.B."/>
            <person name="Han K."/>
            <person name="Lee J."/>
            <person name="Park M."/>
            <person name="Lee H.A."/>
            <person name="Lee H.Y."/>
            <person name="Lee Y."/>
            <person name="Oh S."/>
            <person name="Lee J.H."/>
            <person name="Choi E."/>
            <person name="Choi E."/>
            <person name="Lee S.E."/>
            <person name="Jeon J."/>
            <person name="Kim H."/>
            <person name="Choi G."/>
            <person name="Song H."/>
            <person name="Lee J."/>
            <person name="Lee S.C."/>
            <person name="Kwon J.K."/>
            <person name="Lee H.Y."/>
            <person name="Koo N."/>
            <person name="Hong Y."/>
            <person name="Kim R.W."/>
            <person name="Kang W.H."/>
            <person name="Huh J.H."/>
            <person name="Kang B.C."/>
            <person name="Yang T.J."/>
            <person name="Lee Y.H."/>
            <person name="Bennetzen J.L."/>
            <person name="Choi D."/>
        </authorList>
    </citation>
    <scope>NUCLEOTIDE SEQUENCE [LARGE SCALE GENOMIC DNA]</scope>
    <source>
        <strain evidence="2">cv. CM334</strain>
    </source>
</reference>
<accession>A0A2G2YML7</accession>
<dbReference type="AlphaFoldDB" id="A0A2G2YML7"/>
<dbReference type="InterPro" id="IPR021109">
    <property type="entry name" value="Peptidase_aspartic_dom_sf"/>
</dbReference>
<proteinExistence type="predicted"/>
<dbReference type="Gene3D" id="2.40.70.10">
    <property type="entry name" value="Acid Proteases"/>
    <property type="match status" value="1"/>
</dbReference>
<organism evidence="1 2">
    <name type="scientific">Capsicum annuum</name>
    <name type="common">Capsicum pepper</name>
    <dbReference type="NCBI Taxonomy" id="4072"/>
    <lineage>
        <taxon>Eukaryota</taxon>
        <taxon>Viridiplantae</taxon>
        <taxon>Streptophyta</taxon>
        <taxon>Embryophyta</taxon>
        <taxon>Tracheophyta</taxon>
        <taxon>Spermatophyta</taxon>
        <taxon>Magnoliopsida</taxon>
        <taxon>eudicotyledons</taxon>
        <taxon>Gunneridae</taxon>
        <taxon>Pentapetalae</taxon>
        <taxon>asterids</taxon>
        <taxon>lamiids</taxon>
        <taxon>Solanales</taxon>
        <taxon>Solanaceae</taxon>
        <taxon>Solanoideae</taxon>
        <taxon>Capsiceae</taxon>
        <taxon>Capsicum</taxon>
    </lineage>
</organism>
<keyword evidence="2" id="KW-1185">Reference proteome</keyword>
<evidence type="ECO:0000313" key="2">
    <source>
        <dbReference type="Proteomes" id="UP000222542"/>
    </source>
</evidence>
<dbReference type="Gramene" id="PHT71003">
    <property type="protein sequence ID" value="PHT71003"/>
    <property type="gene ID" value="T459_26107"/>
</dbReference>
<dbReference type="Proteomes" id="UP000222542">
    <property type="component" value="Unassembled WGS sequence"/>
</dbReference>
<sequence length="148" mass="16778">MGDKSFTEDLTIIKLGGSDIVLGNDWMKKFNPTIFDLEHHCVTVGKNADYVILHALPEEGQLNMITSTSMGKILRKGQTLLGHLFLMAGATEVEQTEIDRAIQKILVKYEMLFAKPKSLLPERKLDHAIPLKQNALPVSLRPYRYNYH</sequence>
<name>A0A2G2YML7_CAPAN</name>
<comment type="caution">
    <text evidence="1">The sequence shown here is derived from an EMBL/GenBank/DDBJ whole genome shotgun (WGS) entry which is preliminary data.</text>
</comment>